<dbReference type="AlphaFoldDB" id="A0A0W0EU57"/>
<reference evidence="2 3" key="1">
    <citation type="submission" date="2015-12" db="EMBL/GenBank/DDBJ databases">
        <title>Draft genome sequence of Moniliophthora roreri, the causal agent of frosty pod rot of cacao.</title>
        <authorList>
            <person name="Aime M.C."/>
            <person name="Diaz-Valderrama J.R."/>
            <person name="Kijpornyongpan T."/>
            <person name="Phillips-Mora W."/>
        </authorList>
    </citation>
    <scope>NUCLEOTIDE SEQUENCE [LARGE SCALE GENOMIC DNA]</scope>
    <source>
        <strain evidence="2 3">MCA 2952</strain>
    </source>
</reference>
<sequence>MDPLPNIDPNGRRAFRTLVACTNCRRRKTRCKPHPEGLSKPCERCYSRRLSCKYSPVHTRSLSTSTPASVQIALPAPPLGSLGLQHAFSELNHARDHQLEPQQGPPPSARIPAAGVTHYFEHTGDNPMHTTVASISVPTHSYPGASDPIPPPAHYIPETSTPQHYTTLDFPANPRIFNVGNSEEYSTHASTFQTFTPTNATTTPTTYTSYTSSIEPWEASLEM</sequence>
<name>A0A0W0EU57_MONRR</name>
<dbReference type="Proteomes" id="UP000054988">
    <property type="component" value="Unassembled WGS sequence"/>
</dbReference>
<dbReference type="Gene3D" id="4.10.240.10">
    <property type="entry name" value="Zn(2)-C6 fungal-type DNA-binding domain"/>
    <property type="match status" value="1"/>
</dbReference>
<comment type="caution">
    <text evidence="2">The sequence shown here is derived from an EMBL/GenBank/DDBJ whole genome shotgun (WGS) entry which is preliminary data.</text>
</comment>
<gene>
    <name evidence="2" type="ORF">WG66_19834</name>
</gene>
<evidence type="ECO:0000313" key="2">
    <source>
        <dbReference type="EMBL" id="KTB27581.1"/>
    </source>
</evidence>
<proteinExistence type="predicted"/>
<evidence type="ECO:0000313" key="3">
    <source>
        <dbReference type="Proteomes" id="UP000054988"/>
    </source>
</evidence>
<dbReference type="PROSITE" id="PS00463">
    <property type="entry name" value="ZN2_CY6_FUNGAL_1"/>
    <property type="match status" value="1"/>
</dbReference>
<evidence type="ECO:0000259" key="1">
    <source>
        <dbReference type="PROSITE" id="PS50048"/>
    </source>
</evidence>
<dbReference type="PROSITE" id="PS50048">
    <property type="entry name" value="ZN2_CY6_FUNGAL_2"/>
    <property type="match status" value="1"/>
</dbReference>
<dbReference type="InterPro" id="IPR036864">
    <property type="entry name" value="Zn2-C6_fun-type_DNA-bd_sf"/>
</dbReference>
<organism evidence="2 3">
    <name type="scientific">Moniliophthora roreri</name>
    <name type="common">Frosty pod rot fungus</name>
    <name type="synonym">Monilia roreri</name>
    <dbReference type="NCBI Taxonomy" id="221103"/>
    <lineage>
        <taxon>Eukaryota</taxon>
        <taxon>Fungi</taxon>
        <taxon>Dikarya</taxon>
        <taxon>Basidiomycota</taxon>
        <taxon>Agaricomycotina</taxon>
        <taxon>Agaricomycetes</taxon>
        <taxon>Agaricomycetidae</taxon>
        <taxon>Agaricales</taxon>
        <taxon>Marasmiineae</taxon>
        <taxon>Marasmiaceae</taxon>
        <taxon>Moniliophthora</taxon>
    </lineage>
</organism>
<accession>A0A0W0EU57</accession>
<dbReference type="GO" id="GO:0000981">
    <property type="term" value="F:DNA-binding transcription factor activity, RNA polymerase II-specific"/>
    <property type="evidence" value="ECO:0007669"/>
    <property type="project" value="InterPro"/>
</dbReference>
<dbReference type="InterPro" id="IPR001138">
    <property type="entry name" value="Zn2Cys6_DnaBD"/>
</dbReference>
<dbReference type="GO" id="GO:0008270">
    <property type="term" value="F:zinc ion binding"/>
    <property type="evidence" value="ECO:0007669"/>
    <property type="project" value="InterPro"/>
</dbReference>
<dbReference type="EMBL" id="LATX01002531">
    <property type="protein sequence ID" value="KTB27581.1"/>
    <property type="molecule type" value="Genomic_DNA"/>
</dbReference>
<protein>
    <recommendedName>
        <fullName evidence="1">Zn(2)-C6 fungal-type domain-containing protein</fullName>
    </recommendedName>
</protein>
<dbReference type="Pfam" id="PF00172">
    <property type="entry name" value="Zn_clus"/>
    <property type="match status" value="1"/>
</dbReference>
<dbReference type="SMART" id="SM00066">
    <property type="entry name" value="GAL4"/>
    <property type="match status" value="1"/>
</dbReference>
<dbReference type="SUPFAM" id="SSF57701">
    <property type="entry name" value="Zn2/Cys6 DNA-binding domain"/>
    <property type="match status" value="1"/>
</dbReference>
<feature type="domain" description="Zn(2)-C6 fungal-type" evidence="1">
    <location>
        <begin position="20"/>
        <end position="54"/>
    </location>
</feature>
<dbReference type="CDD" id="cd00067">
    <property type="entry name" value="GAL4"/>
    <property type="match status" value="1"/>
</dbReference>